<dbReference type="Pfam" id="PF13456">
    <property type="entry name" value="RVT_3"/>
    <property type="match status" value="1"/>
</dbReference>
<dbReference type="EMBL" id="JADBGQ010000010">
    <property type="protein sequence ID" value="KAG5374749.1"/>
    <property type="molecule type" value="Genomic_DNA"/>
</dbReference>
<gene>
    <name evidence="2" type="primary">A10g500430.1_BraROA</name>
    <name evidence="2" type="ORF">IGI04_039345</name>
</gene>
<dbReference type="InterPro" id="IPR052929">
    <property type="entry name" value="RNase_H-like_EbsB-rel"/>
</dbReference>
<name>A0ABQ7KKM9_BRACM</name>
<sequence length="155" mass="17613">MARDCLLKEIPSSGNRQGTVSERIQSVRQEISKWKRCANVNSGWEPPIPGSVKCNIHSNWRNAKLHSGGAFIIRDHSGNVLHHARDAFTFSPNRLTAELRCLEWALQSMKDLGYQEIVLGSDLHDLTDAVRCQLNWPRNGSIKWRCSRDCQECVT</sequence>
<dbReference type="InterPro" id="IPR002156">
    <property type="entry name" value="RNaseH_domain"/>
</dbReference>
<dbReference type="PANTHER" id="PTHR47074:SF53">
    <property type="entry name" value="REVERSE TRANSCRIPTASE-LIKE PROTEIN"/>
    <property type="match status" value="1"/>
</dbReference>
<protein>
    <recommendedName>
        <fullName evidence="1">RNase H type-1 domain-containing protein</fullName>
    </recommendedName>
</protein>
<keyword evidence="3" id="KW-1185">Reference proteome</keyword>
<accession>A0ABQ7KKM9</accession>
<comment type="caution">
    <text evidence="2">The sequence shown here is derived from an EMBL/GenBank/DDBJ whole genome shotgun (WGS) entry which is preliminary data.</text>
</comment>
<proteinExistence type="predicted"/>
<dbReference type="PANTHER" id="PTHR47074">
    <property type="entry name" value="BNAC02G40300D PROTEIN"/>
    <property type="match status" value="1"/>
</dbReference>
<dbReference type="Proteomes" id="UP000823674">
    <property type="component" value="Chromosome A10"/>
</dbReference>
<evidence type="ECO:0000313" key="2">
    <source>
        <dbReference type="EMBL" id="KAG5374749.1"/>
    </source>
</evidence>
<organism evidence="2 3">
    <name type="scientific">Brassica rapa subsp. trilocularis</name>
    <dbReference type="NCBI Taxonomy" id="1813537"/>
    <lineage>
        <taxon>Eukaryota</taxon>
        <taxon>Viridiplantae</taxon>
        <taxon>Streptophyta</taxon>
        <taxon>Embryophyta</taxon>
        <taxon>Tracheophyta</taxon>
        <taxon>Spermatophyta</taxon>
        <taxon>Magnoliopsida</taxon>
        <taxon>eudicotyledons</taxon>
        <taxon>Gunneridae</taxon>
        <taxon>Pentapetalae</taxon>
        <taxon>rosids</taxon>
        <taxon>malvids</taxon>
        <taxon>Brassicales</taxon>
        <taxon>Brassicaceae</taxon>
        <taxon>Brassiceae</taxon>
        <taxon>Brassica</taxon>
    </lineage>
</organism>
<feature type="domain" description="RNase H type-1" evidence="1">
    <location>
        <begin position="58"/>
        <end position="132"/>
    </location>
</feature>
<evidence type="ECO:0000259" key="1">
    <source>
        <dbReference type="Pfam" id="PF13456"/>
    </source>
</evidence>
<reference evidence="2 3" key="1">
    <citation type="submission" date="2021-03" db="EMBL/GenBank/DDBJ databases">
        <authorList>
            <person name="King G.J."/>
            <person name="Bancroft I."/>
            <person name="Baten A."/>
            <person name="Bloomfield J."/>
            <person name="Borpatragohain P."/>
            <person name="He Z."/>
            <person name="Irish N."/>
            <person name="Irwin J."/>
            <person name="Liu K."/>
            <person name="Mauleon R.P."/>
            <person name="Moore J."/>
            <person name="Morris R."/>
            <person name="Ostergaard L."/>
            <person name="Wang B."/>
            <person name="Wells R."/>
        </authorList>
    </citation>
    <scope>NUCLEOTIDE SEQUENCE [LARGE SCALE GENOMIC DNA]</scope>
    <source>
        <strain evidence="2">R-o-18</strain>
        <tissue evidence="2">Leaf</tissue>
    </source>
</reference>
<evidence type="ECO:0000313" key="3">
    <source>
        <dbReference type="Proteomes" id="UP000823674"/>
    </source>
</evidence>